<feature type="transmembrane region" description="Helical" evidence="1">
    <location>
        <begin position="88"/>
        <end position="108"/>
    </location>
</feature>
<feature type="transmembrane region" description="Helical" evidence="1">
    <location>
        <begin position="63"/>
        <end position="81"/>
    </location>
</feature>
<feature type="transmembrane region" description="Helical" evidence="1">
    <location>
        <begin position="12"/>
        <end position="33"/>
    </location>
</feature>
<evidence type="ECO:0000256" key="1">
    <source>
        <dbReference type="SAM" id="Phobius"/>
    </source>
</evidence>
<name>A0ABY4RZF0_AQUTE</name>
<dbReference type="Proteomes" id="UP001056201">
    <property type="component" value="Chromosome 1"/>
</dbReference>
<organism evidence="2 3">
    <name type="scientific">Aquincola tertiaricarbonis</name>
    <dbReference type="NCBI Taxonomy" id="391953"/>
    <lineage>
        <taxon>Bacteria</taxon>
        <taxon>Pseudomonadati</taxon>
        <taxon>Pseudomonadota</taxon>
        <taxon>Betaproteobacteria</taxon>
        <taxon>Burkholderiales</taxon>
        <taxon>Sphaerotilaceae</taxon>
        <taxon>Aquincola</taxon>
    </lineage>
</organism>
<proteinExistence type="predicted"/>
<dbReference type="EMBL" id="CP097635">
    <property type="protein sequence ID" value="URI05932.1"/>
    <property type="molecule type" value="Genomic_DNA"/>
</dbReference>
<keyword evidence="1" id="KW-1133">Transmembrane helix</keyword>
<accession>A0ABY4RZF0</accession>
<evidence type="ECO:0000313" key="3">
    <source>
        <dbReference type="Proteomes" id="UP001056201"/>
    </source>
</evidence>
<evidence type="ECO:0000313" key="2">
    <source>
        <dbReference type="EMBL" id="URI05932.1"/>
    </source>
</evidence>
<keyword evidence="3" id="KW-1185">Reference proteome</keyword>
<protein>
    <submittedName>
        <fullName evidence="2">DUF1772 domain-containing protein</fullName>
    </submittedName>
</protein>
<feature type="transmembrane region" description="Helical" evidence="1">
    <location>
        <begin position="144"/>
        <end position="163"/>
    </location>
</feature>
<reference evidence="2" key="1">
    <citation type="submission" date="2022-05" db="EMBL/GenBank/DDBJ databases">
        <title>An RpoN-dependent PEP-CTERM gene is involved in floc formation of an Aquincola tertiaricarbonis strain.</title>
        <authorList>
            <person name="Qiu D."/>
            <person name="Xia M."/>
        </authorList>
    </citation>
    <scope>NUCLEOTIDE SEQUENCE</scope>
    <source>
        <strain evidence="2">RN12</strain>
    </source>
</reference>
<dbReference type="Pfam" id="PF08592">
    <property type="entry name" value="Anthrone_oxy"/>
    <property type="match status" value="1"/>
</dbReference>
<gene>
    <name evidence="2" type="ORF">MW290_08250</name>
</gene>
<dbReference type="InterPro" id="IPR013901">
    <property type="entry name" value="Anthrone_oxy"/>
</dbReference>
<keyword evidence="1" id="KW-0472">Membrane</keyword>
<keyword evidence="1" id="KW-0812">Transmembrane</keyword>
<dbReference type="RefSeq" id="WP_250194197.1">
    <property type="nucleotide sequence ID" value="NZ_CP097635.1"/>
</dbReference>
<sequence>MRNKLLHAARWSLAFQVMAVFNLGWMAGFFATYSGNVSLALQGLDGPTYALVQSALNRHVRHAAFFASFFLPPLWCLLALLPAWRGRGAWGGCLLVAGLLYAAGIVLFTRQVNLPLNAYTESWSLQQLPADWALVRARWNLANHARTAVSALAFLLAIASLACRRAAPRD</sequence>